<name>A0A7X5U7T2_9GAMM</name>
<feature type="domain" description="Aerobactin siderophore biosynthesis IucA/IucC N-terminal" evidence="2">
    <location>
        <begin position="152"/>
        <end position="376"/>
    </location>
</feature>
<comment type="similarity">
    <text evidence="1">Belongs to the IucA/IucC family.</text>
</comment>
<proteinExistence type="inferred from homology"/>
<accession>A0A7X5U7T2</accession>
<sequence>MSPQAIREQWHQAQAESQAIACWLNCYVREFALPRGQADLDYRGHDVPAGLLQGEGRLLRIGFADAGHALCVRISRSSRLGRCDYASAPYLKSPGEPWRCADAAMTVHYLLERLAPECGFNAELLGQTMNSVEIAREILTRSLGAPLHGDALLDAEQGMLWGHALHPTPKSREGLPIPAVLDASPEVRASLPLYWFRIDPRLFRAQGRDVRATLEDAAQGPDLYPCHPWEASRLLQSPAMRKAIAQGWIEPLGPRGRNMYPTSSVRTMYHPDLDYFLKLSIHVRLTNCVRKNAWYELESAVALTALLAPAWQDIARHVPGFDVMVEPAATTLDFSPFSDDADELRELTEGFGMLYRENLSALHRKRYQPQVAGALFTTDRDGRSVCRRMVEQLGGPYDHMALCWFEAYASILLEGNWMAFFQHGAILEPHLQNTVVGFDRGMPAKVWIRDLEGTKLVEHLWSDDRLDALTPRARASVLYPAELGWKRVAYCALVNNLAEAIFHLCGTDEALEQRMWQSIAQIAERWQQRHGRQPLLEGLIEGEALPSKNNLRTRLFKRADRDSDYTLLPSPINAPARAKVAA</sequence>
<dbReference type="InterPro" id="IPR043032">
    <property type="entry name" value="PvsD/AcsD-like_thumb_helix"/>
</dbReference>
<dbReference type="RefSeq" id="WP_166946529.1">
    <property type="nucleotide sequence ID" value="NZ_JAARLZ010000002.1"/>
</dbReference>
<dbReference type="PANTHER" id="PTHR34384">
    <property type="entry name" value="L-2,3-DIAMINOPROPANOATE--CITRATE LIGASE"/>
    <property type="match status" value="1"/>
</dbReference>
<dbReference type="InterPro" id="IPR037455">
    <property type="entry name" value="LucA/IucC-like"/>
</dbReference>
<dbReference type="GO" id="GO:0016881">
    <property type="term" value="F:acid-amino acid ligase activity"/>
    <property type="evidence" value="ECO:0007669"/>
    <property type="project" value="UniProtKB-ARBA"/>
</dbReference>
<reference evidence="4 5" key="1">
    <citation type="submission" date="2020-03" db="EMBL/GenBank/DDBJ databases">
        <authorList>
            <person name="Lai Q."/>
        </authorList>
    </citation>
    <scope>NUCLEOTIDE SEQUENCE [LARGE SCALE GENOMIC DNA]</scope>
    <source>
        <strain evidence="4 5">CCUG 25036</strain>
    </source>
</reference>
<organism evidence="4 5">
    <name type="scientific">Luteibacter anthropi</name>
    <dbReference type="NCBI Taxonomy" id="564369"/>
    <lineage>
        <taxon>Bacteria</taxon>
        <taxon>Pseudomonadati</taxon>
        <taxon>Pseudomonadota</taxon>
        <taxon>Gammaproteobacteria</taxon>
        <taxon>Lysobacterales</taxon>
        <taxon>Rhodanobacteraceae</taxon>
        <taxon>Luteibacter</taxon>
    </lineage>
</organism>
<gene>
    <name evidence="4" type="ORF">HBF25_03315</name>
</gene>
<dbReference type="Pfam" id="PF04183">
    <property type="entry name" value="IucA_IucC"/>
    <property type="match status" value="1"/>
</dbReference>
<dbReference type="InterPro" id="IPR022770">
    <property type="entry name" value="IucA/IucC-like_C"/>
</dbReference>
<evidence type="ECO:0000313" key="4">
    <source>
        <dbReference type="EMBL" id="NII05417.1"/>
    </source>
</evidence>
<dbReference type="InterPro" id="IPR043033">
    <property type="entry name" value="PvsD/AcsD-like_thumb_beta"/>
</dbReference>
<dbReference type="EMBL" id="JAARLZ010000002">
    <property type="protein sequence ID" value="NII05417.1"/>
    <property type="molecule type" value="Genomic_DNA"/>
</dbReference>
<comment type="caution">
    <text evidence="4">The sequence shown here is derived from an EMBL/GenBank/DDBJ whole genome shotgun (WGS) entry which is preliminary data.</text>
</comment>
<dbReference type="GO" id="GO:0019290">
    <property type="term" value="P:siderophore biosynthetic process"/>
    <property type="evidence" value="ECO:0007669"/>
    <property type="project" value="InterPro"/>
</dbReference>
<evidence type="ECO:0000259" key="2">
    <source>
        <dbReference type="Pfam" id="PF04183"/>
    </source>
</evidence>
<feature type="domain" description="Aerobactin siderophore biosynthesis IucA/IucC-like C-terminal" evidence="3">
    <location>
        <begin position="404"/>
        <end position="562"/>
    </location>
</feature>
<evidence type="ECO:0000259" key="3">
    <source>
        <dbReference type="Pfam" id="PF06276"/>
    </source>
</evidence>
<evidence type="ECO:0000256" key="1">
    <source>
        <dbReference type="ARBA" id="ARBA00007832"/>
    </source>
</evidence>
<dbReference type="Proteomes" id="UP000490980">
    <property type="component" value="Unassembled WGS sequence"/>
</dbReference>
<protein>
    <submittedName>
        <fullName evidence="4">Iron transporter</fullName>
    </submittedName>
</protein>
<dbReference type="AlphaFoldDB" id="A0A7X5U7T2"/>
<dbReference type="Gene3D" id="1.10.510.40">
    <property type="match status" value="1"/>
</dbReference>
<keyword evidence="5" id="KW-1185">Reference proteome</keyword>
<dbReference type="PANTHER" id="PTHR34384:SF5">
    <property type="entry name" value="L-2,3-DIAMINOPROPANOATE--CITRATE LIGASE"/>
    <property type="match status" value="1"/>
</dbReference>
<dbReference type="Gene3D" id="2.30.30.1240">
    <property type="entry name" value="AscD, thumb domain, four stranded beta-sheet"/>
    <property type="match status" value="1"/>
</dbReference>
<dbReference type="InterPro" id="IPR007310">
    <property type="entry name" value="Aerobactin_biosyn_IucA/IucC_N"/>
</dbReference>
<dbReference type="Pfam" id="PF06276">
    <property type="entry name" value="FhuF"/>
    <property type="match status" value="1"/>
</dbReference>
<dbReference type="Gene3D" id="1.10.150.640">
    <property type="entry name" value="AcsD, thumb domain, helical bundle"/>
    <property type="match status" value="1"/>
</dbReference>
<evidence type="ECO:0000313" key="5">
    <source>
        <dbReference type="Proteomes" id="UP000490980"/>
    </source>
</evidence>